<keyword evidence="3" id="KW-1185">Reference proteome</keyword>
<feature type="domain" description="BioF2-like acetyltransferase" evidence="1">
    <location>
        <begin position="156"/>
        <end position="299"/>
    </location>
</feature>
<organism evidence="2 3">
    <name type="scientific">Brevundimonas naejangsanensis</name>
    <dbReference type="NCBI Taxonomy" id="588932"/>
    <lineage>
        <taxon>Bacteria</taxon>
        <taxon>Pseudomonadati</taxon>
        <taxon>Pseudomonadota</taxon>
        <taxon>Alphaproteobacteria</taxon>
        <taxon>Caulobacterales</taxon>
        <taxon>Caulobacteraceae</taxon>
        <taxon>Brevundimonas</taxon>
    </lineage>
</organism>
<protein>
    <submittedName>
        <fullName evidence="2">GNAT family N-acetyltransferase</fullName>
    </submittedName>
</protein>
<dbReference type="SUPFAM" id="SSF55729">
    <property type="entry name" value="Acyl-CoA N-acyltransferases (Nat)"/>
    <property type="match status" value="1"/>
</dbReference>
<dbReference type="Gene3D" id="3.40.630.30">
    <property type="match status" value="1"/>
</dbReference>
<name>A0A494RKJ2_9CAUL</name>
<dbReference type="AlphaFoldDB" id="A0A494RKJ2"/>
<dbReference type="RefSeq" id="WP_121482616.1">
    <property type="nucleotide sequence ID" value="NZ_CP032707.1"/>
</dbReference>
<dbReference type="Pfam" id="PF13480">
    <property type="entry name" value="Acetyltransf_6"/>
    <property type="match status" value="1"/>
</dbReference>
<evidence type="ECO:0000313" key="3">
    <source>
        <dbReference type="Proteomes" id="UP000276984"/>
    </source>
</evidence>
<proteinExistence type="predicted"/>
<reference evidence="2 3" key="1">
    <citation type="submission" date="2018-10" db="EMBL/GenBank/DDBJ databases">
        <title>Complete genome sequence of Brevundimonas naejangsanensis BRV3.</title>
        <authorList>
            <person name="Berrios L."/>
            <person name="Ely B."/>
        </authorList>
    </citation>
    <scope>NUCLEOTIDE SEQUENCE [LARGE SCALE GENOMIC DNA]</scope>
    <source>
        <strain evidence="2 3">BRV3</strain>
    </source>
</reference>
<gene>
    <name evidence="2" type="ORF">D8I30_10045</name>
</gene>
<dbReference type="EMBL" id="CP032707">
    <property type="protein sequence ID" value="AYG95473.1"/>
    <property type="molecule type" value="Genomic_DNA"/>
</dbReference>
<accession>A0A494RKJ2</accession>
<dbReference type="OrthoDB" id="4700839at2"/>
<keyword evidence="2" id="KW-0808">Transferase</keyword>
<sequence>MSGHLTSEMRDLAELSEQEKAQWNDWARGDPALSSPYFRVEFAQSAARFSPGSAVAVFKRDGETVGYYPHQRRGATIQPLAAPMSDYHGVIGPREAKPTLAEAAALMQARRFAVSAWVGQAPTGALRDESILSEVAEGGYAAWYAARRRAFPKYFKDKERARRGLDAAFGSVEFEVGLRDHDLLDGLIRQKSAQYVRTGRHDIFACGWTAQVLHALMDADGEDGFGGSLAVLRVDGRVGAVEYSLHAGRTFHMWFPAYSADLARWAPGILLSMETIRIASERGYREFDYGVGGGNAYKKHFSDRTAPVAEITLRQPGLGAALTAAGSAMTQAVGADRAGRIRDSLRRRWAVIEACETHPLARLKGAGRAGLAALGKARGRAALKA</sequence>
<dbReference type="InterPro" id="IPR016181">
    <property type="entry name" value="Acyl_CoA_acyltransferase"/>
</dbReference>
<dbReference type="InterPro" id="IPR038740">
    <property type="entry name" value="BioF2-like_GNAT_dom"/>
</dbReference>
<dbReference type="GO" id="GO:0016740">
    <property type="term" value="F:transferase activity"/>
    <property type="evidence" value="ECO:0007669"/>
    <property type="project" value="UniProtKB-KW"/>
</dbReference>
<evidence type="ECO:0000313" key="2">
    <source>
        <dbReference type="EMBL" id="AYG95473.1"/>
    </source>
</evidence>
<evidence type="ECO:0000259" key="1">
    <source>
        <dbReference type="Pfam" id="PF13480"/>
    </source>
</evidence>
<dbReference type="Proteomes" id="UP000276984">
    <property type="component" value="Chromosome"/>
</dbReference>